<gene>
    <name evidence="1" type="ORF">FH972_021388</name>
</gene>
<comment type="caution">
    <text evidence="1">The sequence shown here is derived from an EMBL/GenBank/DDBJ whole genome shotgun (WGS) entry which is preliminary data.</text>
</comment>
<sequence length="222" mass="25784">MMLTEWRCSGSEFSHYCSDEEKAINEIKRSSPFLQLPLEIRYLIYEILLKLPSPIELWPIRSVITKDYHPEDDHHQAVLRHAVREQMCLGLLRVNRQKASLHRLDFIIHAKLLQRYNGEPWQYTAGDMQARFASMPHLTIRLVVVASRDASFGNTKDELMRHFSRSKVTNVSRMEPEHEIVAQAKGVGWKVYFTGGDELDNYDIKEEENVSSRICGKLGIID</sequence>
<keyword evidence="2" id="KW-1185">Reference proteome</keyword>
<proteinExistence type="predicted"/>
<name>A0A5N6KPF4_9ROSI</name>
<accession>A0A5N6KPF4</accession>
<evidence type="ECO:0000313" key="2">
    <source>
        <dbReference type="Proteomes" id="UP000327013"/>
    </source>
</evidence>
<organism evidence="1 2">
    <name type="scientific">Carpinus fangiana</name>
    <dbReference type="NCBI Taxonomy" id="176857"/>
    <lineage>
        <taxon>Eukaryota</taxon>
        <taxon>Viridiplantae</taxon>
        <taxon>Streptophyta</taxon>
        <taxon>Embryophyta</taxon>
        <taxon>Tracheophyta</taxon>
        <taxon>Spermatophyta</taxon>
        <taxon>Magnoliopsida</taxon>
        <taxon>eudicotyledons</taxon>
        <taxon>Gunneridae</taxon>
        <taxon>Pentapetalae</taxon>
        <taxon>rosids</taxon>
        <taxon>fabids</taxon>
        <taxon>Fagales</taxon>
        <taxon>Betulaceae</taxon>
        <taxon>Carpinus</taxon>
    </lineage>
</organism>
<dbReference type="Proteomes" id="UP000327013">
    <property type="component" value="Unassembled WGS sequence"/>
</dbReference>
<dbReference type="AlphaFoldDB" id="A0A5N6KPF4"/>
<dbReference type="EMBL" id="VIBQ01000009">
    <property type="protein sequence ID" value="KAB8337084.1"/>
    <property type="molecule type" value="Genomic_DNA"/>
</dbReference>
<evidence type="ECO:0000313" key="1">
    <source>
        <dbReference type="EMBL" id="KAB8337084.1"/>
    </source>
</evidence>
<protein>
    <submittedName>
        <fullName evidence="1">Uncharacterized protein</fullName>
    </submittedName>
</protein>
<reference evidence="1 2" key="1">
    <citation type="submission" date="2019-06" db="EMBL/GenBank/DDBJ databases">
        <title>A chromosomal-level reference genome of Carpinus fangiana (Coryloideae, Betulaceae).</title>
        <authorList>
            <person name="Yang X."/>
            <person name="Wang Z."/>
            <person name="Zhang L."/>
            <person name="Hao G."/>
            <person name="Liu J."/>
            <person name="Yang Y."/>
        </authorList>
    </citation>
    <scope>NUCLEOTIDE SEQUENCE [LARGE SCALE GENOMIC DNA]</scope>
    <source>
        <strain evidence="1">Cfa_2016G</strain>
        <tissue evidence="1">Leaf</tissue>
    </source>
</reference>